<dbReference type="GO" id="GO:0000978">
    <property type="term" value="F:RNA polymerase II cis-regulatory region sequence-specific DNA binding"/>
    <property type="evidence" value="ECO:0007669"/>
    <property type="project" value="TreeGrafter"/>
</dbReference>
<dbReference type="PANTHER" id="PTHR10390:SF44">
    <property type="entry name" value="SIX HOMEOBOX 4"/>
    <property type="match status" value="1"/>
</dbReference>
<evidence type="ECO:0000256" key="2">
    <source>
        <dbReference type="ARBA" id="ARBA00004496"/>
    </source>
</evidence>
<accession>A0A7R8WKE2</accession>
<evidence type="ECO:0000256" key="8">
    <source>
        <dbReference type="ARBA" id="ARBA00023242"/>
    </source>
</evidence>
<dbReference type="OrthoDB" id="3501850at2759"/>
<dbReference type="AlphaFoldDB" id="A0A7R8WKE2"/>
<gene>
    <name evidence="12" type="ORF">CTOB1V02_LOCUS11207</name>
</gene>
<dbReference type="InterPro" id="IPR017970">
    <property type="entry name" value="Homeobox_CS"/>
</dbReference>
<evidence type="ECO:0000256" key="4">
    <source>
        <dbReference type="ARBA" id="ARBA00023015"/>
    </source>
</evidence>
<feature type="compositionally biased region" description="Polar residues" evidence="11">
    <location>
        <begin position="368"/>
        <end position="378"/>
    </location>
</feature>
<feature type="compositionally biased region" description="Low complexity" evidence="11">
    <location>
        <begin position="72"/>
        <end position="83"/>
    </location>
</feature>
<evidence type="ECO:0000256" key="5">
    <source>
        <dbReference type="ARBA" id="ARBA00023125"/>
    </source>
</evidence>
<keyword evidence="6 9" id="KW-0371">Homeobox</keyword>
<evidence type="ECO:0000256" key="10">
    <source>
        <dbReference type="RuleBase" id="RU000682"/>
    </source>
</evidence>
<comment type="subcellular location">
    <subcellularLocation>
        <location evidence="2">Cytoplasm</location>
    </subcellularLocation>
    <subcellularLocation>
        <location evidence="1 9 10">Nucleus</location>
    </subcellularLocation>
</comment>
<dbReference type="InterPro" id="IPR001356">
    <property type="entry name" value="HD"/>
</dbReference>
<keyword evidence="7" id="KW-0804">Transcription</keyword>
<reference evidence="12" key="1">
    <citation type="submission" date="2020-11" db="EMBL/GenBank/DDBJ databases">
        <authorList>
            <person name="Tran Van P."/>
        </authorList>
    </citation>
    <scope>NUCLEOTIDE SEQUENCE</scope>
</reference>
<dbReference type="FunFam" id="1.10.10.60:FF:000085">
    <property type="entry name" value="SIX homeobox 5"/>
    <property type="match status" value="1"/>
</dbReference>
<dbReference type="InterPro" id="IPR009057">
    <property type="entry name" value="Homeodomain-like_sf"/>
</dbReference>
<organism evidence="12">
    <name type="scientific">Cyprideis torosa</name>
    <dbReference type="NCBI Taxonomy" id="163714"/>
    <lineage>
        <taxon>Eukaryota</taxon>
        <taxon>Metazoa</taxon>
        <taxon>Ecdysozoa</taxon>
        <taxon>Arthropoda</taxon>
        <taxon>Crustacea</taxon>
        <taxon>Oligostraca</taxon>
        <taxon>Ostracoda</taxon>
        <taxon>Podocopa</taxon>
        <taxon>Podocopida</taxon>
        <taxon>Cytherocopina</taxon>
        <taxon>Cytheroidea</taxon>
        <taxon>Cytherideidae</taxon>
        <taxon>Cyprideis</taxon>
    </lineage>
</organism>
<keyword evidence="5 9" id="KW-0238">DNA-binding</keyword>
<dbReference type="GO" id="GO:0005737">
    <property type="term" value="C:cytoplasm"/>
    <property type="evidence" value="ECO:0007669"/>
    <property type="project" value="UniProtKB-SubCell"/>
</dbReference>
<evidence type="ECO:0000313" key="12">
    <source>
        <dbReference type="EMBL" id="CAD7233385.1"/>
    </source>
</evidence>
<dbReference type="EMBL" id="OB666164">
    <property type="protein sequence ID" value="CAD7233385.1"/>
    <property type="molecule type" value="Genomic_DNA"/>
</dbReference>
<evidence type="ECO:0000256" key="7">
    <source>
        <dbReference type="ARBA" id="ARBA00023163"/>
    </source>
</evidence>
<evidence type="ECO:0000256" key="6">
    <source>
        <dbReference type="ARBA" id="ARBA00023155"/>
    </source>
</evidence>
<feature type="region of interest" description="Disordered" evidence="11">
    <location>
        <begin position="62"/>
        <end position="101"/>
    </location>
</feature>
<sequence>MSEIHYTPAVYPEGVQPKEPPVQYLELSSPYVHKVPAFHPPHNGFHLDSRHQWIPSFSSSHLFSKGPDEPRSSNSTSSSAETSPYVQTPSPGSHRGKTEFVSKVSQQPLSFEQIYCVCEVLTQAGDMEKLSSFLEDLPPSAVARGGEQILKARAAVAFHKNKFKELYGLLESHHFSSEHHAELQKIWFNAHYSEAEQTRGKALGAVDKYRLRRKHPLPKTIWDGEETVYCFKEKSRTALKESYKRNKYPTPEEKRNLSRRTGLTLTQVSNWFKNRRQRDRTPSVTRSRRVTAKHFVTDLGLFSMFALLSVELRIFLRPVSSRINQNDATSFECQPMGANCNRTLPSSLHSDHPERRYGHTVPAIPTSRGPTTPSLSEL</sequence>
<dbReference type="GO" id="GO:0005667">
    <property type="term" value="C:transcription regulator complex"/>
    <property type="evidence" value="ECO:0007669"/>
    <property type="project" value="TreeGrafter"/>
</dbReference>
<evidence type="ECO:0000256" key="3">
    <source>
        <dbReference type="ARBA" id="ARBA00022473"/>
    </source>
</evidence>
<dbReference type="CDD" id="cd00086">
    <property type="entry name" value="homeodomain"/>
    <property type="match status" value="1"/>
</dbReference>
<keyword evidence="3" id="KW-0217">Developmental protein</keyword>
<name>A0A7R8WKE2_9CRUS</name>
<dbReference type="GO" id="GO:0005634">
    <property type="term" value="C:nucleus"/>
    <property type="evidence" value="ECO:0007669"/>
    <property type="project" value="UniProtKB-SubCell"/>
</dbReference>
<dbReference type="Pfam" id="PF16878">
    <property type="entry name" value="SIX1_SD"/>
    <property type="match status" value="1"/>
</dbReference>
<dbReference type="PROSITE" id="PS00027">
    <property type="entry name" value="HOMEOBOX_1"/>
    <property type="match status" value="1"/>
</dbReference>
<evidence type="ECO:0000256" key="1">
    <source>
        <dbReference type="ARBA" id="ARBA00004123"/>
    </source>
</evidence>
<dbReference type="Pfam" id="PF00046">
    <property type="entry name" value="Homeodomain"/>
    <property type="match status" value="1"/>
</dbReference>
<proteinExistence type="predicted"/>
<dbReference type="PANTHER" id="PTHR10390">
    <property type="entry name" value="HOMEOBOX PROTEIN SIX"/>
    <property type="match status" value="1"/>
</dbReference>
<evidence type="ECO:0000256" key="11">
    <source>
        <dbReference type="SAM" id="MobiDB-lite"/>
    </source>
</evidence>
<keyword evidence="4" id="KW-0805">Transcription regulation</keyword>
<dbReference type="InterPro" id="IPR031701">
    <property type="entry name" value="SIX1_SD"/>
</dbReference>
<keyword evidence="8 9" id="KW-0539">Nucleus</keyword>
<protein>
    <submittedName>
        <fullName evidence="12">Uncharacterized protein</fullName>
    </submittedName>
</protein>
<evidence type="ECO:0000256" key="9">
    <source>
        <dbReference type="PROSITE-ProRule" id="PRU00108"/>
    </source>
</evidence>
<dbReference type="Gene3D" id="1.10.10.60">
    <property type="entry name" value="Homeodomain-like"/>
    <property type="match status" value="1"/>
</dbReference>
<dbReference type="GO" id="GO:0000981">
    <property type="term" value="F:DNA-binding transcription factor activity, RNA polymerase II-specific"/>
    <property type="evidence" value="ECO:0007669"/>
    <property type="project" value="InterPro"/>
</dbReference>
<dbReference type="PROSITE" id="PS50071">
    <property type="entry name" value="HOMEOBOX_2"/>
    <property type="match status" value="1"/>
</dbReference>
<dbReference type="SUPFAM" id="SSF46689">
    <property type="entry name" value="Homeodomain-like"/>
    <property type="match status" value="1"/>
</dbReference>
<feature type="DNA-binding region" description="Homeobox" evidence="9">
    <location>
        <begin position="233"/>
        <end position="283"/>
    </location>
</feature>
<dbReference type="SMART" id="SM00389">
    <property type="entry name" value="HOX"/>
    <property type="match status" value="1"/>
</dbReference>
<feature type="region of interest" description="Disordered" evidence="11">
    <location>
        <begin position="347"/>
        <end position="378"/>
    </location>
</feature>